<dbReference type="Pfam" id="PF02630">
    <property type="entry name" value="SCO1-SenC"/>
    <property type="match status" value="1"/>
</dbReference>
<evidence type="ECO:0000256" key="1">
    <source>
        <dbReference type="ARBA" id="ARBA00010996"/>
    </source>
</evidence>
<protein>
    <recommendedName>
        <fullName evidence="3">SCO1/SenC</fullName>
    </recommendedName>
</protein>
<dbReference type="CDD" id="cd02968">
    <property type="entry name" value="SCO"/>
    <property type="match status" value="1"/>
</dbReference>
<evidence type="ECO:0000313" key="2">
    <source>
        <dbReference type="EMBL" id="OIQ98607.1"/>
    </source>
</evidence>
<reference evidence="2" key="1">
    <citation type="submission" date="2016-10" db="EMBL/GenBank/DDBJ databases">
        <title>Sequence of Gallionella enrichment culture.</title>
        <authorList>
            <person name="Poehlein A."/>
            <person name="Muehling M."/>
            <person name="Daniel R."/>
        </authorList>
    </citation>
    <scope>NUCLEOTIDE SEQUENCE</scope>
</reference>
<accession>A0A1J5S383</accession>
<name>A0A1J5S383_9ZZZZ</name>
<proteinExistence type="inferred from homology"/>
<dbReference type="Gene3D" id="3.40.30.10">
    <property type="entry name" value="Glutaredoxin"/>
    <property type="match status" value="1"/>
</dbReference>
<sequence length="193" mass="21137">MRMFITGLLLCFSTLIFAASDLPSNSVYQVGGTWQTENNESIQLESLAGKQQIIALIYTGCSNSCPIIVESMKRIEKQVPLNRRSKIGFVLVSLTPDTDYPKTLKNFAEKKGLNSNWKLLRGTNELVRTLSNALNGRYKVIKAGDVAHSNTVTLLNSQGQIQMQVSGTLTGIKPLLDAVENDDAKSSTNTTPN</sequence>
<evidence type="ECO:0008006" key="3">
    <source>
        <dbReference type="Google" id="ProtNLM"/>
    </source>
</evidence>
<dbReference type="SUPFAM" id="SSF52833">
    <property type="entry name" value="Thioredoxin-like"/>
    <property type="match status" value="1"/>
</dbReference>
<dbReference type="AlphaFoldDB" id="A0A1J5S383"/>
<dbReference type="InterPro" id="IPR003782">
    <property type="entry name" value="SCO1/SenC"/>
</dbReference>
<gene>
    <name evidence="2" type="ORF">GALL_194320</name>
</gene>
<comment type="caution">
    <text evidence="2">The sequence shown here is derived from an EMBL/GenBank/DDBJ whole genome shotgun (WGS) entry which is preliminary data.</text>
</comment>
<organism evidence="2">
    <name type="scientific">mine drainage metagenome</name>
    <dbReference type="NCBI Taxonomy" id="410659"/>
    <lineage>
        <taxon>unclassified sequences</taxon>
        <taxon>metagenomes</taxon>
        <taxon>ecological metagenomes</taxon>
    </lineage>
</organism>
<dbReference type="InterPro" id="IPR036249">
    <property type="entry name" value="Thioredoxin-like_sf"/>
</dbReference>
<dbReference type="EMBL" id="MLJW01000117">
    <property type="protein sequence ID" value="OIQ98607.1"/>
    <property type="molecule type" value="Genomic_DNA"/>
</dbReference>
<comment type="similarity">
    <text evidence="1">Belongs to the SCO1/2 family.</text>
</comment>